<dbReference type="EMBL" id="JBAHYK010000054">
    <property type="protein sequence ID" value="KAL0579574.1"/>
    <property type="molecule type" value="Genomic_DNA"/>
</dbReference>
<organism evidence="2 3">
    <name type="scientific">Marasmius crinis-equi</name>
    <dbReference type="NCBI Taxonomy" id="585013"/>
    <lineage>
        <taxon>Eukaryota</taxon>
        <taxon>Fungi</taxon>
        <taxon>Dikarya</taxon>
        <taxon>Basidiomycota</taxon>
        <taxon>Agaricomycotina</taxon>
        <taxon>Agaricomycetes</taxon>
        <taxon>Agaricomycetidae</taxon>
        <taxon>Agaricales</taxon>
        <taxon>Marasmiineae</taxon>
        <taxon>Marasmiaceae</taxon>
        <taxon>Marasmius</taxon>
    </lineage>
</organism>
<accession>A0ABR3FVR2</accession>
<evidence type="ECO:0000313" key="2">
    <source>
        <dbReference type="EMBL" id="KAL0579574.1"/>
    </source>
</evidence>
<comment type="caution">
    <text evidence="2">The sequence shown here is derived from an EMBL/GenBank/DDBJ whole genome shotgun (WGS) entry which is preliminary data.</text>
</comment>
<gene>
    <name evidence="2" type="ORF">V5O48_002412</name>
</gene>
<dbReference type="PANTHER" id="PTHR11200">
    <property type="entry name" value="INOSITOL 5-PHOSPHATASE"/>
    <property type="match status" value="1"/>
</dbReference>
<protein>
    <recommendedName>
        <fullName evidence="1">Inositol polyphosphate-related phosphatase domain-containing protein</fullName>
    </recommendedName>
</protein>
<dbReference type="InterPro" id="IPR036691">
    <property type="entry name" value="Endo/exonu/phosph_ase_sf"/>
</dbReference>
<feature type="domain" description="Inositol polyphosphate-related phosphatase" evidence="1">
    <location>
        <begin position="109"/>
        <end position="476"/>
    </location>
</feature>
<dbReference type="PANTHER" id="PTHR11200:SF240">
    <property type="entry name" value="INOSITOL POLYPHOSPHATE 5-PHOSPHATASE C9G1.10C-RELATED"/>
    <property type="match status" value="1"/>
</dbReference>
<sequence>MEVMKVSGSDILSLEGVNDRLWVGSRNGMITVFDTIPRPWTLTNSWNAHPGLPVNKLAMDVWGLKEGKRRLCVASVGRDEKVGLWDGLLAADWMDKELLKHESKFSTFRELKVLIVSWNCDSAKPDSLTGNKDNVNFLHNVLTSLDDEGGPDIIAFGLQEVIDLESRKMVAKNVILGGPNTTKKSKGLHISSAVASSSTSTGDDHVLLGLSEKVTGAYKRWYDALVLAVRLAMPPECPYSVIHTESLVGLFSCIFVRHSERGALKDLAITTVKRGMGGRYGNKGGIISRFVIEDSSLCFINCHLAAGQHALRSRNADVAGMLEEKMLFPATMEQQAFVGGGDGSMVLDHETVFVNGDMNYRIDQRRDAIVAAVKAGDHETMHAHDQLLKEIKYNRGCRFRTFSEGLLTFPPTYKYDRRSNEYDTSEKRRAPAWCDRVLWKAGKGRVEQLQYRRWEVDVSDHRPISAAFKVTVKSVRQEVRHMVKQEVEFMWAEEEAKIVQRLEEYYRRMLVVS</sequence>
<reference evidence="2 3" key="1">
    <citation type="submission" date="2024-02" db="EMBL/GenBank/DDBJ databases">
        <title>A draft genome for the cacao thread blight pathogen Marasmius crinis-equi.</title>
        <authorList>
            <person name="Cohen S.P."/>
            <person name="Baruah I.K."/>
            <person name="Amoako-Attah I."/>
            <person name="Bukari Y."/>
            <person name="Meinhardt L.W."/>
            <person name="Bailey B.A."/>
        </authorList>
    </citation>
    <scope>NUCLEOTIDE SEQUENCE [LARGE SCALE GENOMIC DNA]</scope>
    <source>
        <strain evidence="2 3">GH-76</strain>
    </source>
</reference>
<dbReference type="Gene3D" id="3.60.10.10">
    <property type="entry name" value="Endonuclease/exonuclease/phosphatase"/>
    <property type="match status" value="1"/>
</dbReference>
<dbReference type="InterPro" id="IPR046985">
    <property type="entry name" value="IP5"/>
</dbReference>
<evidence type="ECO:0000313" key="3">
    <source>
        <dbReference type="Proteomes" id="UP001465976"/>
    </source>
</evidence>
<proteinExistence type="predicted"/>
<dbReference type="SUPFAM" id="SSF56219">
    <property type="entry name" value="DNase I-like"/>
    <property type="match status" value="1"/>
</dbReference>
<keyword evidence="3" id="KW-1185">Reference proteome</keyword>
<name>A0ABR3FVR2_9AGAR</name>
<dbReference type="Proteomes" id="UP001465976">
    <property type="component" value="Unassembled WGS sequence"/>
</dbReference>
<dbReference type="InterPro" id="IPR000300">
    <property type="entry name" value="IPPc"/>
</dbReference>
<dbReference type="SMART" id="SM00128">
    <property type="entry name" value="IPPc"/>
    <property type="match status" value="1"/>
</dbReference>
<evidence type="ECO:0000259" key="1">
    <source>
        <dbReference type="SMART" id="SM00128"/>
    </source>
</evidence>
<dbReference type="Pfam" id="PF22669">
    <property type="entry name" value="Exo_endo_phos2"/>
    <property type="match status" value="1"/>
</dbReference>